<keyword evidence="9" id="KW-0862">Zinc</keyword>
<dbReference type="InterPro" id="IPR006680">
    <property type="entry name" value="Amidohydro-rel"/>
</dbReference>
<evidence type="ECO:0000313" key="11">
    <source>
        <dbReference type="EMBL" id="OOC53007.1"/>
    </source>
</evidence>
<dbReference type="SUPFAM" id="SSF51556">
    <property type="entry name" value="Metallo-dependent hydrolases"/>
    <property type="match status" value="1"/>
</dbReference>
<dbReference type="OrthoDB" id="9803027at2"/>
<evidence type="ECO:0000256" key="8">
    <source>
        <dbReference type="ARBA" id="ARBA00022801"/>
    </source>
</evidence>
<protein>
    <recommendedName>
        <fullName evidence="5">allantoinase</fullName>
        <ecNumber evidence="5">3.5.2.5</ecNumber>
    </recommendedName>
</protein>
<dbReference type="Gene3D" id="3.20.20.140">
    <property type="entry name" value="Metal-dependent hydrolases"/>
    <property type="match status" value="1"/>
</dbReference>
<evidence type="ECO:0000256" key="3">
    <source>
        <dbReference type="ARBA" id="ARBA00010368"/>
    </source>
</evidence>
<dbReference type="InterPro" id="IPR017593">
    <property type="entry name" value="Allantoinase"/>
</dbReference>
<accession>A0A1V3BWN9</accession>
<comment type="subunit">
    <text evidence="4">Homotetramer.</text>
</comment>
<dbReference type="RefSeq" id="WP_077689361.1">
    <property type="nucleotide sequence ID" value="NZ_MCOK01000001.1"/>
</dbReference>
<keyword evidence="7" id="KW-0479">Metal-binding</keyword>
<dbReference type="NCBIfam" id="TIGR03178">
    <property type="entry name" value="allantoinase"/>
    <property type="match status" value="1"/>
</dbReference>
<dbReference type="GO" id="GO:0005737">
    <property type="term" value="C:cytoplasm"/>
    <property type="evidence" value="ECO:0007669"/>
    <property type="project" value="TreeGrafter"/>
</dbReference>
<dbReference type="GO" id="GO:0050897">
    <property type="term" value="F:cobalt ion binding"/>
    <property type="evidence" value="ECO:0007669"/>
    <property type="project" value="InterPro"/>
</dbReference>
<dbReference type="AlphaFoldDB" id="A0A1V3BWN9"/>
<keyword evidence="12" id="KW-1185">Reference proteome</keyword>
<feature type="domain" description="Amidohydrolase-related" evidence="10">
    <location>
        <begin position="55"/>
        <end position="399"/>
    </location>
</feature>
<dbReference type="PANTHER" id="PTHR43668">
    <property type="entry name" value="ALLANTOINASE"/>
    <property type="match status" value="1"/>
</dbReference>
<sequence length="449" mass="47412">MTQHDLAVRARRALTPEGERSVTVGVRDGRVTSVLSGDDAVLIARREIVLADDEVLLPGLVDTHVHVNEPGRTRWEGFASATRAAALGGITTLLDMPLNSVPPTTTVGGLEAKRAAAEGKLAVDVGFWGGAVPENSRPGATKELAALWQEGVYGFKAFLSPSGVEEFGHLSPEELLAAAEAIGEFGGRLIVHAEDPAVLEDAPSAAGRDYAAFLASRPDTAENAAIARVIDAAKATGTRVHVLHLSSASALPLIAQAKADGVPLTVETCPHYLTLEAEGVPAGATQYKCCPPIRDSANRDLLWRALADGLIDCVVSDHSPSTPELKDLDTGDFGTAWGGVSGLQVGFSAVWTEARSRGMSLEDVVRWMAAGPARVAGLRGKGGLTPGHDADFAVVAPEESFRVDVRELRHRNPVSPYDGAELFGRVRRTVLRGEDVRPDSTAGRMLVRD</sequence>
<dbReference type="STRING" id="501010.NOSIN_03530"/>
<evidence type="ECO:0000256" key="5">
    <source>
        <dbReference type="ARBA" id="ARBA00012863"/>
    </source>
</evidence>
<evidence type="ECO:0000259" key="10">
    <source>
        <dbReference type="Pfam" id="PF01979"/>
    </source>
</evidence>
<dbReference type="Pfam" id="PF01979">
    <property type="entry name" value="Amidohydro_1"/>
    <property type="match status" value="1"/>
</dbReference>
<comment type="cofactor">
    <cofactor evidence="1">
        <name>Zn(2+)</name>
        <dbReference type="ChEBI" id="CHEBI:29105"/>
    </cofactor>
</comment>
<dbReference type="GO" id="GO:0004038">
    <property type="term" value="F:allantoinase activity"/>
    <property type="evidence" value="ECO:0007669"/>
    <property type="project" value="UniProtKB-EC"/>
</dbReference>
<dbReference type="Proteomes" id="UP000189004">
    <property type="component" value="Unassembled WGS sequence"/>
</dbReference>
<dbReference type="GO" id="GO:0006145">
    <property type="term" value="P:purine nucleobase catabolic process"/>
    <property type="evidence" value="ECO:0007669"/>
    <property type="project" value="TreeGrafter"/>
</dbReference>
<evidence type="ECO:0000256" key="7">
    <source>
        <dbReference type="ARBA" id="ARBA00022723"/>
    </source>
</evidence>
<keyword evidence="6" id="KW-0659">Purine metabolism</keyword>
<comment type="caution">
    <text evidence="11">The sequence shown here is derived from an EMBL/GenBank/DDBJ whole genome shotgun (WGS) entry which is preliminary data.</text>
</comment>
<evidence type="ECO:0000256" key="9">
    <source>
        <dbReference type="ARBA" id="ARBA00022833"/>
    </source>
</evidence>
<proteinExistence type="inferred from homology"/>
<dbReference type="GO" id="GO:0008270">
    <property type="term" value="F:zinc ion binding"/>
    <property type="evidence" value="ECO:0007669"/>
    <property type="project" value="InterPro"/>
</dbReference>
<dbReference type="FunFam" id="3.20.20.140:FF:000032">
    <property type="entry name" value="Allantoinase Dal1"/>
    <property type="match status" value="1"/>
</dbReference>
<dbReference type="EMBL" id="MCOK01000001">
    <property type="protein sequence ID" value="OOC53007.1"/>
    <property type="molecule type" value="Genomic_DNA"/>
</dbReference>
<dbReference type="InterPro" id="IPR032466">
    <property type="entry name" value="Metal_Hydrolase"/>
</dbReference>
<dbReference type="EC" id="3.5.2.5" evidence="5"/>
<comment type="similarity">
    <text evidence="3">Belongs to the metallo-dependent hydrolases superfamily. Allantoinase family.</text>
</comment>
<evidence type="ECO:0000256" key="2">
    <source>
        <dbReference type="ARBA" id="ARBA00004968"/>
    </source>
</evidence>
<dbReference type="InterPro" id="IPR011059">
    <property type="entry name" value="Metal-dep_hydrolase_composite"/>
</dbReference>
<reference evidence="12" key="1">
    <citation type="submission" date="2016-08" db="EMBL/GenBank/DDBJ databases">
        <authorList>
            <person name="Tokovenko B."/>
            <person name="Kalinowski J."/>
        </authorList>
    </citation>
    <scope>NUCLEOTIDE SEQUENCE [LARGE SCALE GENOMIC DNA]</scope>
    <source>
        <strain evidence="12">UTMC102</strain>
    </source>
</reference>
<gene>
    <name evidence="11" type="ORF">NOSIN_03530</name>
</gene>
<dbReference type="GO" id="GO:0000256">
    <property type="term" value="P:allantoin catabolic process"/>
    <property type="evidence" value="ECO:0007669"/>
    <property type="project" value="InterPro"/>
</dbReference>
<evidence type="ECO:0000256" key="4">
    <source>
        <dbReference type="ARBA" id="ARBA00011881"/>
    </source>
</evidence>
<name>A0A1V3BWN9_9ACTN</name>
<evidence type="ECO:0000313" key="12">
    <source>
        <dbReference type="Proteomes" id="UP000189004"/>
    </source>
</evidence>
<evidence type="ECO:0000256" key="6">
    <source>
        <dbReference type="ARBA" id="ARBA00022631"/>
    </source>
</evidence>
<organism evidence="11 12">
    <name type="scientific">Nocardiopsis sinuspersici</name>
    <dbReference type="NCBI Taxonomy" id="501010"/>
    <lineage>
        <taxon>Bacteria</taxon>
        <taxon>Bacillati</taxon>
        <taxon>Actinomycetota</taxon>
        <taxon>Actinomycetes</taxon>
        <taxon>Streptosporangiales</taxon>
        <taxon>Nocardiopsidaceae</taxon>
        <taxon>Nocardiopsis</taxon>
    </lineage>
</organism>
<evidence type="ECO:0000256" key="1">
    <source>
        <dbReference type="ARBA" id="ARBA00001947"/>
    </source>
</evidence>
<dbReference type="SUPFAM" id="SSF51338">
    <property type="entry name" value="Composite domain of metallo-dependent hydrolases"/>
    <property type="match status" value="1"/>
</dbReference>
<dbReference type="InterPro" id="IPR050138">
    <property type="entry name" value="DHOase/Allantoinase_Hydrolase"/>
</dbReference>
<keyword evidence="8" id="KW-0378">Hydrolase</keyword>
<comment type="pathway">
    <text evidence="2">Nitrogen metabolism; (S)-allantoin degradation; allantoate from (S)-allantoin: step 1/1.</text>
</comment>
<dbReference type="PANTHER" id="PTHR43668:SF2">
    <property type="entry name" value="ALLANTOINASE"/>
    <property type="match status" value="1"/>
</dbReference>